<dbReference type="EMBL" id="BMDT01000015">
    <property type="protein sequence ID" value="GGI66731.1"/>
    <property type="molecule type" value="Genomic_DNA"/>
</dbReference>
<feature type="transmembrane region" description="Helical" evidence="2">
    <location>
        <begin position="69"/>
        <end position="89"/>
    </location>
</feature>
<accession>A0A917JJA3</accession>
<evidence type="ECO:0000313" key="4">
    <source>
        <dbReference type="EMBL" id="GGI66731.1"/>
    </source>
</evidence>
<dbReference type="AlphaFoldDB" id="A0A917JJA3"/>
<comment type="similarity">
    <text evidence="1">Belongs to the UPF0177 family.</text>
</comment>
<evidence type="ECO:0000256" key="1">
    <source>
        <dbReference type="ARBA" id="ARBA00009067"/>
    </source>
</evidence>
<dbReference type="GO" id="GO:0006508">
    <property type="term" value="P:proteolysis"/>
    <property type="evidence" value="ECO:0007669"/>
    <property type="project" value="UniProtKB-KW"/>
</dbReference>
<dbReference type="PANTHER" id="PTHR36435">
    <property type="entry name" value="SLR1288 PROTEIN"/>
    <property type="match status" value="1"/>
</dbReference>
<dbReference type="GO" id="GO:0080120">
    <property type="term" value="P:CAAX-box protein maturation"/>
    <property type="evidence" value="ECO:0007669"/>
    <property type="project" value="UniProtKB-ARBA"/>
</dbReference>
<sequence length="215" mass="23803">MSYKKYAFLSFLIYAIAFFAPSFAMTIEQSLMILTVGYIAGAITLIFLYKKQTVKLPFEENRMSWVRVVLLGVVGIFLAIILQNVMLSIEVFFGGQIESENTSNIMGLIFQQPLVMLAVTVGGPIMEELLFRRVILGGVTRKSNIWIGVIVSSLLFAAVHQDGHLLLYGALGAFFSLQYIVTGSIWTSIITHVGMNSLVVIVNLIVETMGIQLPQ</sequence>
<evidence type="ECO:0000313" key="5">
    <source>
        <dbReference type="Proteomes" id="UP000622610"/>
    </source>
</evidence>
<feature type="transmembrane region" description="Helical" evidence="2">
    <location>
        <begin position="109"/>
        <end position="131"/>
    </location>
</feature>
<dbReference type="Pfam" id="PF02517">
    <property type="entry name" value="Rce1-like"/>
    <property type="match status" value="1"/>
</dbReference>
<feature type="transmembrane region" description="Helical" evidence="2">
    <location>
        <begin position="31"/>
        <end position="49"/>
    </location>
</feature>
<evidence type="ECO:0000259" key="3">
    <source>
        <dbReference type="Pfam" id="PF02517"/>
    </source>
</evidence>
<dbReference type="Proteomes" id="UP000622610">
    <property type="component" value="Unassembled WGS sequence"/>
</dbReference>
<evidence type="ECO:0000256" key="2">
    <source>
        <dbReference type="SAM" id="Phobius"/>
    </source>
</evidence>
<organism evidence="4 5">
    <name type="scientific">Enterococcus alcedinis</name>
    <dbReference type="NCBI Taxonomy" id="1274384"/>
    <lineage>
        <taxon>Bacteria</taxon>
        <taxon>Bacillati</taxon>
        <taxon>Bacillota</taxon>
        <taxon>Bacilli</taxon>
        <taxon>Lactobacillales</taxon>
        <taxon>Enterococcaceae</taxon>
        <taxon>Enterococcus</taxon>
    </lineage>
</organism>
<keyword evidence="5" id="KW-1185">Reference proteome</keyword>
<gene>
    <name evidence="4" type="ORF">GCM10011482_23850</name>
</gene>
<feature type="domain" description="CAAX prenyl protease 2/Lysostaphin resistance protein A-like" evidence="3">
    <location>
        <begin position="112"/>
        <end position="197"/>
    </location>
</feature>
<reference evidence="4" key="2">
    <citation type="submission" date="2020-09" db="EMBL/GenBank/DDBJ databases">
        <authorList>
            <person name="Sun Q."/>
            <person name="Sedlacek I."/>
        </authorList>
    </citation>
    <scope>NUCLEOTIDE SEQUENCE</scope>
    <source>
        <strain evidence="4">CCM 8433</strain>
    </source>
</reference>
<dbReference type="GO" id="GO:0004175">
    <property type="term" value="F:endopeptidase activity"/>
    <property type="evidence" value="ECO:0007669"/>
    <property type="project" value="UniProtKB-ARBA"/>
</dbReference>
<name>A0A917JJA3_9ENTE</name>
<keyword evidence="4" id="KW-0645">Protease</keyword>
<dbReference type="PANTHER" id="PTHR36435:SF1">
    <property type="entry name" value="CAAX AMINO TERMINAL PROTEASE FAMILY PROTEIN"/>
    <property type="match status" value="1"/>
</dbReference>
<dbReference type="InterPro" id="IPR003675">
    <property type="entry name" value="Rce1/LyrA-like_dom"/>
</dbReference>
<keyword evidence="2" id="KW-1133">Transmembrane helix</keyword>
<keyword evidence="2" id="KW-0472">Membrane</keyword>
<proteinExistence type="inferred from homology"/>
<protein>
    <submittedName>
        <fullName evidence="4">CAAX amino protease</fullName>
    </submittedName>
</protein>
<feature type="transmembrane region" description="Helical" evidence="2">
    <location>
        <begin position="7"/>
        <end position="25"/>
    </location>
</feature>
<dbReference type="InterPro" id="IPR052710">
    <property type="entry name" value="CAAX_protease"/>
</dbReference>
<keyword evidence="2" id="KW-0812">Transmembrane</keyword>
<keyword evidence="4" id="KW-0378">Hydrolase</keyword>
<comment type="caution">
    <text evidence="4">The sequence shown here is derived from an EMBL/GenBank/DDBJ whole genome shotgun (WGS) entry which is preliminary data.</text>
</comment>
<reference evidence="4" key="1">
    <citation type="journal article" date="2014" name="Int. J. Syst. Evol. Microbiol.">
        <title>Complete genome sequence of Corynebacterium casei LMG S-19264T (=DSM 44701T), isolated from a smear-ripened cheese.</title>
        <authorList>
            <consortium name="US DOE Joint Genome Institute (JGI-PGF)"/>
            <person name="Walter F."/>
            <person name="Albersmeier A."/>
            <person name="Kalinowski J."/>
            <person name="Ruckert C."/>
        </authorList>
    </citation>
    <scope>NUCLEOTIDE SEQUENCE</scope>
    <source>
        <strain evidence="4">CCM 8433</strain>
    </source>
</reference>
<dbReference type="RefSeq" id="WP_188368549.1">
    <property type="nucleotide sequence ID" value="NZ_BMDT01000015.1"/>
</dbReference>
<feature type="transmembrane region" description="Helical" evidence="2">
    <location>
        <begin position="143"/>
        <end position="159"/>
    </location>
</feature>